<dbReference type="InterPro" id="IPR003779">
    <property type="entry name" value="CMD-like"/>
</dbReference>
<dbReference type="SUPFAM" id="SSF69118">
    <property type="entry name" value="AhpD-like"/>
    <property type="match status" value="1"/>
</dbReference>
<dbReference type="InterPro" id="IPR004675">
    <property type="entry name" value="AhpD_core"/>
</dbReference>
<feature type="region of interest" description="Disordered" evidence="1">
    <location>
        <begin position="1"/>
        <end position="26"/>
    </location>
</feature>
<dbReference type="KEGG" id="asal:CFBP5507_26620"/>
<dbReference type="RefSeq" id="WP_045023462.1">
    <property type="nucleotide sequence ID" value="NZ_CP109972.1"/>
</dbReference>
<evidence type="ECO:0000313" key="2">
    <source>
        <dbReference type="EMBL" id="UYZ11347.1"/>
    </source>
</evidence>
<dbReference type="Proteomes" id="UP000298735">
    <property type="component" value="Plasmid pTiCFBP5507"/>
</dbReference>
<dbReference type="PANTHER" id="PTHR35446:SF2">
    <property type="entry name" value="CARBOXYMUCONOLACTONE DECARBOXYLASE-LIKE DOMAIN-CONTAINING PROTEIN"/>
    <property type="match status" value="1"/>
</dbReference>
<dbReference type="Gene3D" id="1.20.1290.10">
    <property type="entry name" value="AhpD-like"/>
    <property type="match status" value="1"/>
</dbReference>
<sequence length="204" mass="22356">MSQATAPHSVRSSTGQLEESVSRLRVPTEDELPQKLRDIHVRIRKKFGFVPNFLTALSANPGTALRIMAFYEHLFDQSNSHLSASERELIAVVTSVATGCSYCVFNHRPALAAALGDRVLADRIARNHNDVTLAPRERALADLAQKLATTPHSVGSDDFARLRAIGFSEPAILEVLEVSAFFSYGNRLTIALNVLPDPQFFVSA</sequence>
<accession>A0A4Z1QZC8</accession>
<keyword evidence="2" id="KW-0560">Oxidoreductase</keyword>
<protein>
    <submittedName>
        <fullName evidence="2">Peroxidase-related enzyme</fullName>
    </submittedName>
</protein>
<dbReference type="GO" id="GO:0051920">
    <property type="term" value="F:peroxiredoxin activity"/>
    <property type="evidence" value="ECO:0007669"/>
    <property type="project" value="InterPro"/>
</dbReference>
<organism evidence="2 3">
    <name type="scientific">Agrobacterium salinitolerans</name>
    <dbReference type="NCBI Taxonomy" id="1183413"/>
    <lineage>
        <taxon>Bacteria</taxon>
        <taxon>Pseudomonadati</taxon>
        <taxon>Pseudomonadota</taxon>
        <taxon>Alphaproteobacteria</taxon>
        <taxon>Hyphomicrobiales</taxon>
        <taxon>Rhizobiaceae</taxon>
        <taxon>Rhizobium/Agrobacterium group</taxon>
        <taxon>Agrobacterium</taxon>
    </lineage>
</organism>
<gene>
    <name evidence="2" type="ORF">CFBP5507_26620</name>
</gene>
<dbReference type="PANTHER" id="PTHR35446">
    <property type="entry name" value="SI:CH211-175M2.5"/>
    <property type="match status" value="1"/>
</dbReference>
<proteinExistence type="predicted"/>
<evidence type="ECO:0000256" key="1">
    <source>
        <dbReference type="SAM" id="MobiDB-lite"/>
    </source>
</evidence>
<name>A0A4Z1QZC8_9HYPH</name>
<reference evidence="2" key="1">
    <citation type="submission" date="2022-10" db="EMBL/GenBank/DDBJ databases">
        <title>Complete genome sequence of Agrobacterium salinitolerans CFBP5507.</title>
        <authorList>
            <person name="Tchabashvili S."/>
            <person name="Yen H.-C."/>
            <person name="Haryono M."/>
            <person name="Lin Y.-C."/>
            <person name="Lai E.-M."/>
            <person name="Kuo C.-H."/>
        </authorList>
    </citation>
    <scope>NUCLEOTIDE SEQUENCE</scope>
    <source>
        <strain evidence="2">CFBP5507</strain>
        <plasmid evidence="2">pTiCFBP5507</plasmid>
    </source>
</reference>
<dbReference type="OrthoDB" id="9810664at2"/>
<keyword evidence="2" id="KW-0575">Peroxidase</keyword>
<dbReference type="EMBL" id="CP109972">
    <property type="protein sequence ID" value="UYZ11347.1"/>
    <property type="molecule type" value="Genomic_DNA"/>
</dbReference>
<dbReference type="NCBIfam" id="TIGR00778">
    <property type="entry name" value="ahpD_dom"/>
    <property type="match status" value="1"/>
</dbReference>
<dbReference type="Gene3D" id="1.20.5.810">
    <property type="entry name" value="AhpD-like"/>
    <property type="match status" value="1"/>
</dbReference>
<evidence type="ECO:0000313" key="3">
    <source>
        <dbReference type="Proteomes" id="UP000298735"/>
    </source>
</evidence>
<dbReference type="NCBIfam" id="TIGR01926">
    <property type="entry name" value="peroxid_rel"/>
    <property type="match status" value="1"/>
</dbReference>
<dbReference type="InterPro" id="IPR029032">
    <property type="entry name" value="AhpD-like"/>
</dbReference>
<dbReference type="AlphaFoldDB" id="A0A4Z1QZC8"/>
<keyword evidence="2" id="KW-0614">Plasmid</keyword>
<geneLocation type="plasmid" evidence="2 3">
    <name>pTiCFBP5507</name>
</geneLocation>
<dbReference type="Pfam" id="PF02627">
    <property type="entry name" value="CMD"/>
    <property type="match status" value="1"/>
</dbReference>
<dbReference type="InterPro" id="IPR010195">
    <property type="entry name" value="Uncharacterised_peroxidase-rel"/>
</dbReference>
<feature type="compositionally biased region" description="Polar residues" evidence="1">
    <location>
        <begin position="1"/>
        <end position="19"/>
    </location>
</feature>